<organism evidence="4 5">
    <name type="scientific">Mesorhabditis belari</name>
    <dbReference type="NCBI Taxonomy" id="2138241"/>
    <lineage>
        <taxon>Eukaryota</taxon>
        <taxon>Metazoa</taxon>
        <taxon>Ecdysozoa</taxon>
        <taxon>Nematoda</taxon>
        <taxon>Chromadorea</taxon>
        <taxon>Rhabditida</taxon>
        <taxon>Rhabditina</taxon>
        <taxon>Rhabditomorpha</taxon>
        <taxon>Rhabditoidea</taxon>
        <taxon>Rhabditidae</taxon>
        <taxon>Mesorhabditinae</taxon>
        <taxon>Mesorhabditis</taxon>
    </lineage>
</organism>
<feature type="domain" description="G-patch" evidence="3">
    <location>
        <begin position="5"/>
        <end position="51"/>
    </location>
</feature>
<evidence type="ECO:0000313" key="4">
    <source>
        <dbReference type="Proteomes" id="UP000887575"/>
    </source>
</evidence>
<reference evidence="5" key="1">
    <citation type="submission" date="2024-02" db="UniProtKB">
        <authorList>
            <consortium name="WormBaseParasite"/>
        </authorList>
    </citation>
    <scope>IDENTIFICATION</scope>
</reference>
<dbReference type="Pfam" id="PF01585">
    <property type="entry name" value="G-patch"/>
    <property type="match status" value="1"/>
</dbReference>
<dbReference type="GO" id="GO:0048024">
    <property type="term" value="P:regulation of mRNA splicing, via spliceosome"/>
    <property type="evidence" value="ECO:0007669"/>
    <property type="project" value="TreeGrafter"/>
</dbReference>
<keyword evidence="4" id="KW-1185">Reference proteome</keyword>
<dbReference type="SMART" id="SM00443">
    <property type="entry name" value="G_patch"/>
    <property type="match status" value="1"/>
</dbReference>
<dbReference type="PROSITE" id="PS50174">
    <property type="entry name" value="G_PATCH"/>
    <property type="match status" value="1"/>
</dbReference>
<dbReference type="GO" id="GO:0051726">
    <property type="term" value="P:regulation of cell cycle"/>
    <property type="evidence" value="ECO:0007669"/>
    <property type="project" value="InterPro"/>
</dbReference>
<evidence type="ECO:0000259" key="2">
    <source>
        <dbReference type="PROSITE" id="PS50137"/>
    </source>
</evidence>
<dbReference type="PROSITE" id="PS50137">
    <property type="entry name" value="DS_RBD"/>
    <property type="match status" value="1"/>
</dbReference>
<dbReference type="Pfam" id="PF00035">
    <property type="entry name" value="dsrm"/>
    <property type="match status" value="1"/>
</dbReference>
<evidence type="ECO:0000256" key="1">
    <source>
        <dbReference type="PROSITE-ProRule" id="PRU00266"/>
    </source>
</evidence>
<evidence type="ECO:0000313" key="5">
    <source>
        <dbReference type="WBParaSite" id="MBELARI_LOCUS12741.2"/>
    </source>
</evidence>
<dbReference type="WBParaSite" id="MBELARI_LOCUS12741.2">
    <property type="protein sequence ID" value="MBELARI_LOCUS12741.2"/>
    <property type="gene ID" value="MBELARI_LOCUS12741"/>
</dbReference>
<dbReference type="InterPro" id="IPR000467">
    <property type="entry name" value="G_patch_dom"/>
</dbReference>
<evidence type="ECO:0000259" key="3">
    <source>
        <dbReference type="PROSITE" id="PS50174"/>
    </source>
</evidence>
<dbReference type="SUPFAM" id="SSF54768">
    <property type="entry name" value="dsRNA-binding domain-like"/>
    <property type="match status" value="1"/>
</dbReference>
<feature type="domain" description="DRBM" evidence="2">
    <location>
        <begin position="86"/>
        <end position="155"/>
    </location>
</feature>
<dbReference type="SMART" id="SM00358">
    <property type="entry name" value="DSRM"/>
    <property type="match status" value="1"/>
</dbReference>
<proteinExistence type="predicted"/>
<dbReference type="PANTHER" id="PTHR46528:SF1">
    <property type="entry name" value="PROTEIN SON"/>
    <property type="match status" value="1"/>
</dbReference>
<keyword evidence="1" id="KW-0694">RNA-binding</keyword>
<dbReference type="InterPro" id="IPR032922">
    <property type="entry name" value="SON"/>
</dbReference>
<dbReference type="GO" id="GO:0003723">
    <property type="term" value="F:RNA binding"/>
    <property type="evidence" value="ECO:0007669"/>
    <property type="project" value="UniProtKB-UniRule"/>
</dbReference>
<dbReference type="Proteomes" id="UP000887575">
    <property type="component" value="Unassembled WGS sequence"/>
</dbReference>
<name>A0AAF3EFJ9_9BILA</name>
<dbReference type="AlphaFoldDB" id="A0AAF3EFJ9"/>
<dbReference type="InterPro" id="IPR014720">
    <property type="entry name" value="dsRBD_dom"/>
</dbReference>
<protein>
    <submittedName>
        <fullName evidence="5">G-patch domain-containing protein</fullName>
    </submittedName>
</protein>
<dbReference type="Gene3D" id="3.30.160.20">
    <property type="match status" value="1"/>
</dbReference>
<sequence length="163" mass="17493">MKPLTTGVGLRLMQKMGWRPGEGLGKDRIGDVEPLQLDVKFDRKGLAASTEQRGKKGGGVVHPTQQISQNVGGGAAWNPPDLGARNPISLLMEFAAKRRLSAPSFRFIEEGPPNSRRFNCAVIVNGVEYVPAVSSAQKKHAKNVCAQVALQALGIIRADPTVQ</sequence>
<accession>A0AAF3EFJ9</accession>
<dbReference type="PANTHER" id="PTHR46528">
    <property type="entry name" value="PROTEIN SON"/>
    <property type="match status" value="1"/>
</dbReference>